<sequence length="136" mass="14883">MAEGPTVLGREVAQRLGALHTFGRTRIQFGERLPVHLADSFVAGPGFFLTALILQEGRRRTLWTGNPAYLENDDPVVEASQLRSAVLDLFSSSSTCILTFAFLLSSYPHPAYCTIDSNGAPEADRRAKADGHRRHG</sequence>
<organism evidence="1 2">
    <name type="scientific">Fomitopsis schrenkii</name>
    <name type="common">Brown rot fungus</name>
    <dbReference type="NCBI Taxonomy" id="2126942"/>
    <lineage>
        <taxon>Eukaryota</taxon>
        <taxon>Fungi</taxon>
        <taxon>Dikarya</taxon>
        <taxon>Basidiomycota</taxon>
        <taxon>Agaricomycotina</taxon>
        <taxon>Agaricomycetes</taxon>
        <taxon>Polyporales</taxon>
        <taxon>Fomitopsis</taxon>
    </lineage>
</organism>
<gene>
    <name evidence="1" type="ORF">FOMPIDRAFT_1055354</name>
</gene>
<evidence type="ECO:0000313" key="2">
    <source>
        <dbReference type="Proteomes" id="UP000015241"/>
    </source>
</evidence>
<accession>S8F5G4</accession>
<protein>
    <submittedName>
        <fullName evidence="1">Uncharacterized protein</fullName>
    </submittedName>
</protein>
<dbReference type="Proteomes" id="UP000015241">
    <property type="component" value="Unassembled WGS sequence"/>
</dbReference>
<dbReference type="EMBL" id="KE504243">
    <property type="protein sequence ID" value="EPS94159.1"/>
    <property type="molecule type" value="Genomic_DNA"/>
</dbReference>
<dbReference type="InParanoid" id="S8F5G4"/>
<evidence type="ECO:0000313" key="1">
    <source>
        <dbReference type="EMBL" id="EPS94159.1"/>
    </source>
</evidence>
<name>S8F5G4_FOMSC</name>
<dbReference type="AlphaFoldDB" id="S8F5G4"/>
<proteinExistence type="predicted"/>
<dbReference type="HOGENOM" id="CLU_1875476_0_0_1"/>
<keyword evidence="2" id="KW-1185">Reference proteome</keyword>
<reference evidence="1 2" key="1">
    <citation type="journal article" date="2012" name="Science">
        <title>The Paleozoic origin of enzymatic lignin decomposition reconstructed from 31 fungal genomes.</title>
        <authorList>
            <person name="Floudas D."/>
            <person name="Binder M."/>
            <person name="Riley R."/>
            <person name="Barry K."/>
            <person name="Blanchette R.A."/>
            <person name="Henrissat B."/>
            <person name="Martinez A.T."/>
            <person name="Otillar R."/>
            <person name="Spatafora J.W."/>
            <person name="Yadav J.S."/>
            <person name="Aerts A."/>
            <person name="Benoit I."/>
            <person name="Boyd A."/>
            <person name="Carlson A."/>
            <person name="Copeland A."/>
            <person name="Coutinho P.M."/>
            <person name="de Vries R.P."/>
            <person name="Ferreira P."/>
            <person name="Findley K."/>
            <person name="Foster B."/>
            <person name="Gaskell J."/>
            <person name="Glotzer D."/>
            <person name="Gorecki P."/>
            <person name="Heitman J."/>
            <person name="Hesse C."/>
            <person name="Hori C."/>
            <person name="Igarashi K."/>
            <person name="Jurgens J.A."/>
            <person name="Kallen N."/>
            <person name="Kersten P."/>
            <person name="Kohler A."/>
            <person name="Kuees U."/>
            <person name="Kumar T.K.A."/>
            <person name="Kuo A."/>
            <person name="LaButti K."/>
            <person name="Larrondo L.F."/>
            <person name="Lindquist E."/>
            <person name="Ling A."/>
            <person name="Lombard V."/>
            <person name="Lucas S."/>
            <person name="Lundell T."/>
            <person name="Martin R."/>
            <person name="McLaughlin D.J."/>
            <person name="Morgenstern I."/>
            <person name="Morin E."/>
            <person name="Murat C."/>
            <person name="Nagy L.G."/>
            <person name="Nolan M."/>
            <person name="Ohm R.A."/>
            <person name="Patyshakuliyeva A."/>
            <person name="Rokas A."/>
            <person name="Ruiz-Duenas F.J."/>
            <person name="Sabat G."/>
            <person name="Salamov A."/>
            <person name="Samejima M."/>
            <person name="Schmutz J."/>
            <person name="Slot J.C."/>
            <person name="St John F."/>
            <person name="Stenlid J."/>
            <person name="Sun H."/>
            <person name="Sun S."/>
            <person name="Syed K."/>
            <person name="Tsang A."/>
            <person name="Wiebenga A."/>
            <person name="Young D."/>
            <person name="Pisabarro A."/>
            <person name="Eastwood D.C."/>
            <person name="Martin F."/>
            <person name="Cullen D."/>
            <person name="Grigoriev I.V."/>
            <person name="Hibbett D.S."/>
        </authorList>
    </citation>
    <scope>NUCLEOTIDE SEQUENCE</scope>
    <source>
        <strain evidence="2">FP-58527</strain>
    </source>
</reference>